<feature type="domain" description="Helicase ATP-binding" evidence="2">
    <location>
        <begin position="388"/>
        <end position="465"/>
    </location>
</feature>
<dbReference type="PANTHER" id="PTHR10799">
    <property type="entry name" value="SNF2/RAD54 HELICASE FAMILY"/>
    <property type="match status" value="1"/>
</dbReference>
<dbReference type="OrthoDB" id="448448at2759"/>
<comment type="caution">
    <text evidence="3">The sequence shown here is derived from an EMBL/GenBank/DDBJ whole genome shotgun (WGS) entry which is preliminary data.</text>
</comment>
<dbReference type="GO" id="GO:0005524">
    <property type="term" value="F:ATP binding"/>
    <property type="evidence" value="ECO:0007669"/>
    <property type="project" value="InterPro"/>
</dbReference>
<sequence>MSSKDPNVEDLQQTQYNELVLVLNKVKLYVEMVAKRLSETCEDVIENSPRTLEGITLRDYQLRGCKWILRLYENGMNGILADEMGLGKTVQVTVVAPLSLLSVWVDQLATFAPRLPSLVYYGALDDRLKLRRLVRKRVRISMENCQSTPNYTVDRRSHTDPAVADSVSTSDSIAPKMRQRVPCVEGSPASPCSFFTCKSSVDSHQSSGNHLFENEKAVTVKSVAALHPLQEIPSSTSSSIFDASQSSAENPESCRQKLLDSVLGINLHNSFTVNDMGLQRVDEYENESPGNTPASPNKSDSGCTARPSLALIHLDEVISEVLRNSDGWYESKLDSFTHLSNSTTDQDLAPNETSIPLLYNTPLDTKAVNSRAHIKADVCSRNDVLWTCPIVLTSYEVALRDATYLRRIPFKCLVVDEGQRLKNPGSKLYKRLAKFNAGLRLLLTGTPLQNRISELWSLMHFVLPEVFTSLEMFEVIQIN</sequence>
<dbReference type="Gene3D" id="3.40.50.10810">
    <property type="entry name" value="Tandem AAA-ATPase domain"/>
    <property type="match status" value="2"/>
</dbReference>
<reference evidence="3" key="1">
    <citation type="submission" date="2019-05" db="EMBL/GenBank/DDBJ databases">
        <title>Annotation for the trematode Fasciolopsis buski.</title>
        <authorList>
            <person name="Choi Y.-J."/>
        </authorList>
    </citation>
    <scope>NUCLEOTIDE SEQUENCE</scope>
    <source>
        <strain evidence="3">HT</strain>
        <tissue evidence="3">Whole worm</tissue>
    </source>
</reference>
<dbReference type="AlphaFoldDB" id="A0A8E0VMJ8"/>
<dbReference type="InterPro" id="IPR014001">
    <property type="entry name" value="Helicase_ATP-bd"/>
</dbReference>
<name>A0A8E0VMJ8_9TREM</name>
<keyword evidence="3" id="KW-0347">Helicase</keyword>
<protein>
    <submittedName>
        <fullName evidence="3">Lymphoid-specific helicase</fullName>
    </submittedName>
</protein>
<dbReference type="GO" id="GO:0004386">
    <property type="term" value="F:helicase activity"/>
    <property type="evidence" value="ECO:0007669"/>
    <property type="project" value="UniProtKB-KW"/>
</dbReference>
<dbReference type="Pfam" id="PF00176">
    <property type="entry name" value="SNF2-rel_dom"/>
    <property type="match status" value="2"/>
</dbReference>
<accession>A0A8E0VMJ8</accession>
<feature type="region of interest" description="Disordered" evidence="1">
    <location>
        <begin position="283"/>
        <end position="303"/>
    </location>
</feature>
<gene>
    <name evidence="3" type="ORF">FBUS_06217</name>
</gene>
<evidence type="ECO:0000313" key="3">
    <source>
        <dbReference type="EMBL" id="KAA0197182.1"/>
    </source>
</evidence>
<keyword evidence="3" id="KW-0067">ATP-binding</keyword>
<dbReference type="InterPro" id="IPR027417">
    <property type="entry name" value="P-loop_NTPase"/>
</dbReference>
<dbReference type="SUPFAM" id="SSF52540">
    <property type="entry name" value="P-loop containing nucleoside triphosphate hydrolases"/>
    <property type="match status" value="2"/>
</dbReference>
<evidence type="ECO:0000259" key="2">
    <source>
        <dbReference type="PROSITE" id="PS51192"/>
    </source>
</evidence>
<keyword evidence="4" id="KW-1185">Reference proteome</keyword>
<evidence type="ECO:0000313" key="4">
    <source>
        <dbReference type="Proteomes" id="UP000728185"/>
    </source>
</evidence>
<dbReference type="SMART" id="SM00487">
    <property type="entry name" value="DEXDc"/>
    <property type="match status" value="1"/>
</dbReference>
<dbReference type="InterPro" id="IPR000330">
    <property type="entry name" value="SNF2_N"/>
</dbReference>
<dbReference type="InterPro" id="IPR038718">
    <property type="entry name" value="SNF2-like_sf"/>
</dbReference>
<proteinExistence type="predicted"/>
<dbReference type="Proteomes" id="UP000728185">
    <property type="component" value="Unassembled WGS sequence"/>
</dbReference>
<feature type="compositionally biased region" description="Polar residues" evidence="1">
    <location>
        <begin position="288"/>
        <end position="302"/>
    </location>
</feature>
<dbReference type="EMBL" id="LUCM01002545">
    <property type="protein sequence ID" value="KAA0197182.1"/>
    <property type="molecule type" value="Genomic_DNA"/>
</dbReference>
<evidence type="ECO:0000256" key="1">
    <source>
        <dbReference type="SAM" id="MobiDB-lite"/>
    </source>
</evidence>
<dbReference type="PROSITE" id="PS51192">
    <property type="entry name" value="HELICASE_ATP_BIND_1"/>
    <property type="match status" value="1"/>
</dbReference>
<keyword evidence="3" id="KW-0378">Hydrolase</keyword>
<feature type="region of interest" description="Disordered" evidence="1">
    <location>
        <begin position="149"/>
        <end position="171"/>
    </location>
</feature>
<keyword evidence="3" id="KW-0547">Nucleotide-binding</keyword>
<organism evidence="3 4">
    <name type="scientific">Fasciolopsis buskii</name>
    <dbReference type="NCBI Taxonomy" id="27845"/>
    <lineage>
        <taxon>Eukaryota</taxon>
        <taxon>Metazoa</taxon>
        <taxon>Spiralia</taxon>
        <taxon>Lophotrochozoa</taxon>
        <taxon>Platyhelminthes</taxon>
        <taxon>Trematoda</taxon>
        <taxon>Digenea</taxon>
        <taxon>Plagiorchiida</taxon>
        <taxon>Echinostomata</taxon>
        <taxon>Echinostomatoidea</taxon>
        <taxon>Fasciolidae</taxon>
        <taxon>Fasciolopsis</taxon>
    </lineage>
</organism>